<organism evidence="2 3">
    <name type="scientific">Rhodopseudomonas faecalis</name>
    <dbReference type="NCBI Taxonomy" id="99655"/>
    <lineage>
        <taxon>Bacteria</taxon>
        <taxon>Pseudomonadati</taxon>
        <taxon>Pseudomonadota</taxon>
        <taxon>Alphaproteobacteria</taxon>
        <taxon>Hyphomicrobiales</taxon>
        <taxon>Nitrobacteraceae</taxon>
        <taxon>Rhodopseudomonas</taxon>
    </lineage>
</organism>
<dbReference type="Proteomes" id="UP000248148">
    <property type="component" value="Unassembled WGS sequence"/>
</dbReference>
<dbReference type="InterPro" id="IPR012336">
    <property type="entry name" value="Thioredoxin-like_fold"/>
</dbReference>
<evidence type="ECO:0000259" key="1">
    <source>
        <dbReference type="Pfam" id="PF13098"/>
    </source>
</evidence>
<dbReference type="Pfam" id="PF13098">
    <property type="entry name" value="Thioredoxin_2"/>
    <property type="match status" value="1"/>
</dbReference>
<keyword evidence="3" id="KW-1185">Reference proteome</keyword>
<dbReference type="InterPro" id="IPR036249">
    <property type="entry name" value="Thioredoxin-like_sf"/>
</dbReference>
<accession>A0A318TFF0</accession>
<dbReference type="AlphaFoldDB" id="A0A318TFF0"/>
<feature type="domain" description="Thioredoxin-like fold" evidence="1">
    <location>
        <begin position="8"/>
        <end position="91"/>
    </location>
</feature>
<dbReference type="SUPFAM" id="SSF52833">
    <property type="entry name" value="Thioredoxin-like"/>
    <property type="match status" value="1"/>
</dbReference>
<proteinExistence type="predicted"/>
<comment type="caution">
    <text evidence="2">The sequence shown here is derived from an EMBL/GenBank/DDBJ whole genome shotgun (WGS) entry which is preliminary data.</text>
</comment>
<reference evidence="2 3" key="1">
    <citation type="submission" date="2018-06" db="EMBL/GenBank/DDBJ databases">
        <title>Genomic Encyclopedia of Archaeal and Bacterial Type Strains, Phase II (KMG-II): from individual species to whole genera.</title>
        <authorList>
            <person name="Goeker M."/>
        </authorList>
    </citation>
    <scope>NUCLEOTIDE SEQUENCE [LARGE SCALE GENOMIC DNA]</scope>
    <source>
        <strain evidence="2 3">JCM 11668</strain>
    </source>
</reference>
<gene>
    <name evidence="2" type="ORF">BJ122_11650</name>
</gene>
<protein>
    <submittedName>
        <fullName evidence="2">Thioredoxin-like protein</fullName>
    </submittedName>
</protein>
<sequence>MRAMAAELIVFERDGCPWCQRWNREVGAVYDKTDEAKRLPLRRVNLDRGTAQGLRLDMPVRFTPTFVVVDQDREVGRITGYINDDTFWGLLGTLIAKLPPPVAESSVSAIQR</sequence>
<evidence type="ECO:0000313" key="2">
    <source>
        <dbReference type="EMBL" id="PYF01918.1"/>
    </source>
</evidence>
<dbReference type="EMBL" id="QJTI01000016">
    <property type="protein sequence ID" value="PYF01918.1"/>
    <property type="molecule type" value="Genomic_DNA"/>
</dbReference>
<name>A0A318TFF0_9BRAD</name>
<evidence type="ECO:0000313" key="3">
    <source>
        <dbReference type="Proteomes" id="UP000248148"/>
    </source>
</evidence>
<dbReference type="Gene3D" id="3.40.30.10">
    <property type="entry name" value="Glutaredoxin"/>
    <property type="match status" value="1"/>
</dbReference>